<dbReference type="Proteomes" id="UP001549291">
    <property type="component" value="Unassembled WGS sequence"/>
</dbReference>
<organism evidence="1 2">
    <name type="scientific">Bradyrhizobium japonicum</name>
    <dbReference type="NCBI Taxonomy" id="375"/>
    <lineage>
        <taxon>Bacteria</taxon>
        <taxon>Pseudomonadati</taxon>
        <taxon>Pseudomonadota</taxon>
        <taxon>Alphaproteobacteria</taxon>
        <taxon>Hyphomicrobiales</taxon>
        <taxon>Nitrobacteraceae</taxon>
        <taxon>Bradyrhizobium</taxon>
    </lineage>
</organism>
<dbReference type="Pfam" id="PF11672">
    <property type="entry name" value="DUF3268"/>
    <property type="match status" value="1"/>
</dbReference>
<dbReference type="RefSeq" id="WP_304500855.1">
    <property type="nucleotide sequence ID" value="NZ_CP126013.1"/>
</dbReference>
<protein>
    <submittedName>
        <fullName evidence="1">Uncharacterized protein</fullName>
    </submittedName>
</protein>
<reference evidence="1 2" key="1">
    <citation type="submission" date="2024-06" db="EMBL/GenBank/DDBJ databases">
        <title>Genomic Encyclopedia of Type Strains, Phase V (KMG-V): Genome sequencing to study the core and pangenomes of soil and plant-associated prokaryotes.</title>
        <authorList>
            <person name="Whitman W."/>
        </authorList>
    </citation>
    <scope>NUCLEOTIDE SEQUENCE [LARGE SCALE GENOMIC DNA]</scope>
    <source>
        <strain evidence="1 2">USDA 160</strain>
    </source>
</reference>
<comment type="caution">
    <text evidence="1">The sequence shown here is derived from an EMBL/GenBank/DDBJ whole genome shotgun (WGS) entry which is preliminary data.</text>
</comment>
<name>A0ABV2RWX6_BRAJP</name>
<dbReference type="InterPro" id="IPR021686">
    <property type="entry name" value="DUF3268"/>
</dbReference>
<sequence>MTEPAPLCCGVPARLTTRAELYPHRPDLRAKHIYMCDRCKSYCGCHPGTTKSLGVPANAATRKARSQFHDLVFDPIWETAEKTGGYANIGDPRSTSKIRKAARSRLYGYLAEKVDWRAHLTPAEADLIGRSDAAARRIGESQTAWNREFKDKRQVIVRRATKRAKQAEKSR</sequence>
<evidence type="ECO:0000313" key="2">
    <source>
        <dbReference type="Proteomes" id="UP001549291"/>
    </source>
</evidence>
<keyword evidence="2" id="KW-1185">Reference proteome</keyword>
<gene>
    <name evidence="1" type="ORF">ABIF63_004820</name>
</gene>
<evidence type="ECO:0000313" key="1">
    <source>
        <dbReference type="EMBL" id="MET4720714.1"/>
    </source>
</evidence>
<proteinExistence type="predicted"/>
<accession>A0ABV2RWX6</accession>
<dbReference type="EMBL" id="JBEPTQ010000002">
    <property type="protein sequence ID" value="MET4720714.1"/>
    <property type="molecule type" value="Genomic_DNA"/>
</dbReference>